<reference evidence="4" key="1">
    <citation type="journal article" date="2018" name="Front. Microbiol.">
        <title>Genome-Based Analysis Reveals the Taxonomy and Diversity of the Family Idiomarinaceae.</title>
        <authorList>
            <person name="Liu Y."/>
            <person name="Lai Q."/>
            <person name="Shao Z."/>
        </authorList>
    </citation>
    <scope>NUCLEOTIDE SEQUENCE [LARGE SCALE GENOMIC DNA]</scope>
    <source>
        <strain evidence="4">F23</strain>
    </source>
</reference>
<dbReference type="Gene3D" id="1.10.630.10">
    <property type="entry name" value="Cytochrome P450"/>
    <property type="match status" value="1"/>
</dbReference>
<keyword evidence="4" id="KW-1185">Reference proteome</keyword>
<dbReference type="PANTHER" id="PTHR46696">
    <property type="entry name" value="P450, PUTATIVE (EUROFUNG)-RELATED"/>
    <property type="match status" value="1"/>
</dbReference>
<evidence type="ECO:0000256" key="2">
    <source>
        <dbReference type="ARBA" id="ARBA00010617"/>
    </source>
</evidence>
<dbReference type="SUPFAM" id="SSF48264">
    <property type="entry name" value="Cytochrome P450"/>
    <property type="match status" value="1"/>
</dbReference>
<dbReference type="RefSeq" id="WP_110576060.1">
    <property type="nucleotide sequence ID" value="NZ_PIPV01000013.1"/>
</dbReference>
<comment type="caution">
    <text evidence="3">The sequence shown here is derived from an EMBL/GenBank/DDBJ whole genome shotgun (WGS) entry which is preliminary data.</text>
</comment>
<proteinExistence type="inferred from homology"/>
<accession>A0A432XQU1</accession>
<dbReference type="PROSITE" id="PS00086">
    <property type="entry name" value="CYTOCHROME_P450"/>
    <property type="match status" value="1"/>
</dbReference>
<protein>
    <recommendedName>
        <fullName evidence="5">Cytochrome P450</fullName>
    </recommendedName>
</protein>
<comment type="cofactor">
    <cofactor evidence="1">
        <name>heme</name>
        <dbReference type="ChEBI" id="CHEBI:30413"/>
    </cofactor>
</comment>
<dbReference type="OrthoDB" id="4258484at2"/>
<organism evidence="3 4">
    <name type="scientific">Idiomarina fontislapidosi</name>
    <dbReference type="NCBI Taxonomy" id="263723"/>
    <lineage>
        <taxon>Bacteria</taxon>
        <taxon>Pseudomonadati</taxon>
        <taxon>Pseudomonadota</taxon>
        <taxon>Gammaproteobacteria</taxon>
        <taxon>Alteromonadales</taxon>
        <taxon>Idiomarinaceae</taxon>
        <taxon>Idiomarina</taxon>
    </lineage>
</organism>
<dbReference type="InterPro" id="IPR036396">
    <property type="entry name" value="Cyt_P450_sf"/>
</dbReference>
<dbReference type="GO" id="GO:0005506">
    <property type="term" value="F:iron ion binding"/>
    <property type="evidence" value="ECO:0007669"/>
    <property type="project" value="InterPro"/>
</dbReference>
<comment type="similarity">
    <text evidence="2">Belongs to the cytochrome P450 family.</text>
</comment>
<dbReference type="EMBL" id="PIPV01000013">
    <property type="protein sequence ID" value="RUO51105.1"/>
    <property type="molecule type" value="Genomic_DNA"/>
</dbReference>
<dbReference type="GO" id="GO:0020037">
    <property type="term" value="F:heme binding"/>
    <property type="evidence" value="ECO:0007669"/>
    <property type="project" value="InterPro"/>
</dbReference>
<dbReference type="AlphaFoldDB" id="A0A432XQU1"/>
<dbReference type="CDD" id="cd00302">
    <property type="entry name" value="cytochrome_P450"/>
    <property type="match status" value="1"/>
</dbReference>
<name>A0A432XQU1_9GAMM</name>
<dbReference type="Proteomes" id="UP000287330">
    <property type="component" value="Unassembled WGS sequence"/>
</dbReference>
<gene>
    <name evidence="3" type="ORF">CWE25_11900</name>
</gene>
<dbReference type="PANTHER" id="PTHR46696:SF1">
    <property type="entry name" value="CYTOCHROME P450 YJIB-RELATED"/>
    <property type="match status" value="1"/>
</dbReference>
<sequence length="353" mass="39795">MLSDKEFFNVTDAAECKHLLKHSEANVLNMSEAITAISEFTGVEYPWLHGFACESPFNLNGEKHKHVRRMVASYFSGKRIKSWEPIFQDIIRDVVASTEDQARIDLLDDWVRPIAHQCSYYAVGLKPNLDPSFTRHIDQLLSLTSFKKQRKLKDFAAFDESARAVAEYIKENRLPRDAADDNDLYHYLTSQFALPVDLVCSQITIVLSASTSMNHTLVNVLSDLLALTPAKRAELIAELGVEELLERSLYMGGGVGFLYRTLNGSDVYCLNIAAANKDSVSCPFSASEKPGSKHLAFGHGVHKCIGEMMSRRIMTLTLKAIFERYPSARIYEKPKQQVFTDTPYQQITVDVEN</sequence>
<evidence type="ECO:0000313" key="4">
    <source>
        <dbReference type="Proteomes" id="UP000287330"/>
    </source>
</evidence>
<dbReference type="GO" id="GO:0016705">
    <property type="term" value="F:oxidoreductase activity, acting on paired donors, with incorporation or reduction of molecular oxygen"/>
    <property type="evidence" value="ECO:0007669"/>
    <property type="project" value="InterPro"/>
</dbReference>
<evidence type="ECO:0008006" key="5">
    <source>
        <dbReference type="Google" id="ProtNLM"/>
    </source>
</evidence>
<dbReference type="GO" id="GO:0004497">
    <property type="term" value="F:monooxygenase activity"/>
    <property type="evidence" value="ECO:0007669"/>
    <property type="project" value="InterPro"/>
</dbReference>
<evidence type="ECO:0000313" key="3">
    <source>
        <dbReference type="EMBL" id="RUO51105.1"/>
    </source>
</evidence>
<dbReference type="InterPro" id="IPR017972">
    <property type="entry name" value="Cyt_P450_CS"/>
</dbReference>
<evidence type="ECO:0000256" key="1">
    <source>
        <dbReference type="ARBA" id="ARBA00001971"/>
    </source>
</evidence>